<dbReference type="InterPro" id="IPR027383">
    <property type="entry name" value="Znf_put"/>
</dbReference>
<feature type="compositionally biased region" description="Low complexity" evidence="1">
    <location>
        <begin position="35"/>
        <end position="56"/>
    </location>
</feature>
<evidence type="ECO:0000259" key="3">
    <source>
        <dbReference type="Pfam" id="PF13490"/>
    </source>
</evidence>
<feature type="domain" description="Putative zinc-finger" evidence="3">
    <location>
        <begin position="56"/>
        <end position="77"/>
    </location>
</feature>
<protein>
    <submittedName>
        <fullName evidence="4">Zf-HC2 domain-containing protein</fullName>
    </submittedName>
</protein>
<name>A0ABX1CF73_9ACTN</name>
<dbReference type="RefSeq" id="WP_168089527.1">
    <property type="nucleotide sequence ID" value="NZ_JAAVJC010000199.1"/>
</dbReference>
<feature type="transmembrane region" description="Helical" evidence="2">
    <location>
        <begin position="123"/>
        <end position="145"/>
    </location>
</feature>
<keyword evidence="2" id="KW-0472">Membrane</keyword>
<dbReference type="EMBL" id="JAAVJC010000199">
    <property type="protein sequence ID" value="NJQ16818.1"/>
    <property type="molecule type" value="Genomic_DNA"/>
</dbReference>
<feature type="transmembrane region" description="Helical" evidence="2">
    <location>
        <begin position="252"/>
        <end position="273"/>
    </location>
</feature>
<gene>
    <name evidence="4" type="ORF">HCN52_18245</name>
</gene>
<sequence length="309" mass="31203">MTGDHPSERLLAAYVSPGDRPTGVSPGDRPTGVSPGDRPTGAAPAGPAPDADVPAGPLTADELWAVESHLEGCGPCRTRLAAAVDRHRPDVTGLLDAVRRDLGPALDSVAPAPPRRRRLPAGWATPAMAPWLAMVTCLTLAALLLDLLATHTLPVPAVLVVAPALPLLGVAAAWSRGLDPAFELTVATPRSGLGLLLGRTLAVLLLLFPLLLVAGALTGVGVAAWLLPAIALTSAALALGSVVGVPRAVTVLGALWAVAVAAPALVLGTLPVVLHPDHLAGWAALLVLGAAVVALRRHAFAAPGPRGAW</sequence>
<reference evidence="4 5" key="1">
    <citation type="submission" date="2020-03" db="EMBL/GenBank/DDBJ databases">
        <title>Draft genome of Streptomyces sp. ventii, isolated from the Axial Seamount in the Pacific Ocean, and resequencing of the two type strains Streptomyces lonarensis strain NCL 716 and Streptomyces bohaiensis strain 11A07.</title>
        <authorList>
            <person name="Loughran R.M."/>
            <person name="Pfannmuller K.M."/>
            <person name="Wasson B.J."/>
            <person name="Deadmond M.C."/>
            <person name="Paddock B.E."/>
            <person name="Koyack M.J."/>
            <person name="Gallegos D.A."/>
            <person name="Mitchell E.A."/>
            <person name="Ushijima B."/>
            <person name="Saw J.H."/>
            <person name="Mcphail K.L."/>
            <person name="Videau P."/>
        </authorList>
    </citation>
    <scope>NUCLEOTIDE SEQUENCE [LARGE SCALE GENOMIC DNA]</scope>
    <source>
        <strain evidence="4 5">11A07</strain>
    </source>
</reference>
<feature type="transmembrane region" description="Helical" evidence="2">
    <location>
        <begin position="223"/>
        <end position="245"/>
    </location>
</feature>
<dbReference type="Pfam" id="PF13490">
    <property type="entry name" value="zf-HC2"/>
    <property type="match status" value="1"/>
</dbReference>
<feature type="transmembrane region" description="Helical" evidence="2">
    <location>
        <begin position="196"/>
        <end position="217"/>
    </location>
</feature>
<feature type="transmembrane region" description="Helical" evidence="2">
    <location>
        <begin position="157"/>
        <end position="175"/>
    </location>
</feature>
<keyword evidence="2" id="KW-1133">Transmembrane helix</keyword>
<organism evidence="4 5">
    <name type="scientific">Streptomyces bohaiensis</name>
    <dbReference type="NCBI Taxonomy" id="1431344"/>
    <lineage>
        <taxon>Bacteria</taxon>
        <taxon>Bacillati</taxon>
        <taxon>Actinomycetota</taxon>
        <taxon>Actinomycetes</taxon>
        <taxon>Kitasatosporales</taxon>
        <taxon>Streptomycetaceae</taxon>
        <taxon>Streptomyces</taxon>
    </lineage>
</organism>
<comment type="caution">
    <text evidence="4">The sequence shown here is derived from an EMBL/GenBank/DDBJ whole genome shotgun (WGS) entry which is preliminary data.</text>
</comment>
<feature type="transmembrane region" description="Helical" evidence="2">
    <location>
        <begin position="279"/>
        <end position="296"/>
    </location>
</feature>
<evidence type="ECO:0000256" key="1">
    <source>
        <dbReference type="SAM" id="MobiDB-lite"/>
    </source>
</evidence>
<dbReference type="Proteomes" id="UP000727056">
    <property type="component" value="Unassembled WGS sequence"/>
</dbReference>
<feature type="region of interest" description="Disordered" evidence="1">
    <location>
        <begin position="1"/>
        <end position="56"/>
    </location>
</feature>
<accession>A0ABX1CF73</accession>
<evidence type="ECO:0000313" key="5">
    <source>
        <dbReference type="Proteomes" id="UP000727056"/>
    </source>
</evidence>
<evidence type="ECO:0000313" key="4">
    <source>
        <dbReference type="EMBL" id="NJQ16818.1"/>
    </source>
</evidence>
<proteinExistence type="predicted"/>
<evidence type="ECO:0000256" key="2">
    <source>
        <dbReference type="SAM" id="Phobius"/>
    </source>
</evidence>
<keyword evidence="5" id="KW-1185">Reference proteome</keyword>
<keyword evidence="2" id="KW-0812">Transmembrane</keyword>